<evidence type="ECO:0000256" key="2">
    <source>
        <dbReference type="SAM" id="Phobius"/>
    </source>
</evidence>
<keyword evidence="4" id="KW-1185">Reference proteome</keyword>
<keyword evidence="2" id="KW-1133">Transmembrane helix</keyword>
<feature type="compositionally biased region" description="Basic and acidic residues" evidence="1">
    <location>
        <begin position="1"/>
        <end position="10"/>
    </location>
</feature>
<dbReference type="AlphaFoldDB" id="A0A1L7D3Z7"/>
<evidence type="ECO:0000313" key="4">
    <source>
        <dbReference type="Proteomes" id="UP000185491"/>
    </source>
</evidence>
<dbReference type="KEGG" id="cpho:CPHO_08135"/>
<name>A0A1L7D3Z7_9CORY</name>
<gene>
    <name evidence="3" type="ORF">CPHO_08135</name>
</gene>
<sequence length="157" mass="17530">MTTPSPDRRANRYAAPPQTNARREGSGITGKAIVLVFLAILVAFLFYGYRYLQSREEINASISYVSHEIIDEDTLRVWADVTRNHPDEEAYCIIQAYDYEKAEVGRREIAIAGDGKAAIRISVDVPTNERAVAGGVYGCSSLIPPYLDTKDPQYQVR</sequence>
<feature type="transmembrane region" description="Helical" evidence="2">
    <location>
        <begin position="32"/>
        <end position="52"/>
    </location>
</feature>
<organism evidence="3 4">
    <name type="scientific">Corynebacterium phocae</name>
    <dbReference type="NCBI Taxonomy" id="161895"/>
    <lineage>
        <taxon>Bacteria</taxon>
        <taxon>Bacillati</taxon>
        <taxon>Actinomycetota</taxon>
        <taxon>Actinomycetes</taxon>
        <taxon>Mycobacteriales</taxon>
        <taxon>Corynebacteriaceae</taxon>
        <taxon>Corynebacterium</taxon>
    </lineage>
</organism>
<dbReference type="Proteomes" id="UP000185491">
    <property type="component" value="Chromosome"/>
</dbReference>
<accession>A0A1L7D3Z7</accession>
<evidence type="ECO:0000256" key="1">
    <source>
        <dbReference type="SAM" id="MobiDB-lite"/>
    </source>
</evidence>
<evidence type="ECO:0008006" key="5">
    <source>
        <dbReference type="Google" id="ProtNLM"/>
    </source>
</evidence>
<dbReference type="STRING" id="161895.CPHO_08135"/>
<dbReference type="RefSeq" id="WP_075734793.1">
    <property type="nucleotide sequence ID" value="NZ_CP009249.1"/>
</dbReference>
<protein>
    <recommendedName>
        <fullName evidence="5">DUF4307 domain-containing protein</fullName>
    </recommendedName>
</protein>
<keyword evidence="2" id="KW-0472">Membrane</keyword>
<dbReference type="OrthoDB" id="4425882at2"/>
<feature type="region of interest" description="Disordered" evidence="1">
    <location>
        <begin position="1"/>
        <end position="24"/>
    </location>
</feature>
<keyword evidence="2" id="KW-0812">Transmembrane</keyword>
<evidence type="ECO:0000313" key="3">
    <source>
        <dbReference type="EMBL" id="APT92859.1"/>
    </source>
</evidence>
<proteinExistence type="predicted"/>
<dbReference type="InterPro" id="IPR025443">
    <property type="entry name" value="DUF4307"/>
</dbReference>
<dbReference type="Pfam" id="PF14155">
    <property type="entry name" value="DUF4307"/>
    <property type="match status" value="1"/>
</dbReference>
<reference evidence="3 4" key="1">
    <citation type="submission" date="2014-08" db="EMBL/GenBank/DDBJ databases">
        <title>Complete genome sequence of Corynebacterium phocae M408/89/1(T)(=DSM 44612(T)), isolated from the common seal (Phoca vitulina).</title>
        <authorList>
            <person name="Ruckert C."/>
            <person name="Albersmeier A."/>
            <person name="Winkler A."/>
            <person name="Kalinowski J."/>
        </authorList>
    </citation>
    <scope>NUCLEOTIDE SEQUENCE [LARGE SCALE GENOMIC DNA]</scope>
    <source>
        <strain evidence="3 4">M408/89/1</strain>
    </source>
</reference>
<dbReference type="EMBL" id="CP009249">
    <property type="protein sequence ID" value="APT92859.1"/>
    <property type="molecule type" value="Genomic_DNA"/>
</dbReference>